<dbReference type="InterPro" id="IPR025049">
    <property type="entry name" value="Mfa-like_1"/>
</dbReference>
<proteinExistence type="predicted"/>
<evidence type="ECO:0008006" key="3">
    <source>
        <dbReference type="Google" id="ProtNLM"/>
    </source>
</evidence>
<dbReference type="HOGENOM" id="CLU_059921_0_0_10"/>
<dbReference type="AlphaFoldDB" id="A0A0F5IZN6"/>
<dbReference type="STRING" id="1203610.HMPREF1536_04191"/>
<organism evidence="1 2">
    <name type="scientific">Parabacteroides gordonii MS-1 = DSM 23371</name>
    <dbReference type="NCBI Taxonomy" id="1203610"/>
    <lineage>
        <taxon>Bacteria</taxon>
        <taxon>Pseudomonadati</taxon>
        <taxon>Bacteroidota</taxon>
        <taxon>Bacteroidia</taxon>
        <taxon>Bacteroidales</taxon>
        <taxon>Tannerellaceae</taxon>
        <taxon>Parabacteroides</taxon>
    </lineage>
</organism>
<keyword evidence="2" id="KW-1185">Reference proteome</keyword>
<name>A0A0F5IZN6_9BACT</name>
<dbReference type="Gene3D" id="2.60.40.2630">
    <property type="match status" value="1"/>
</dbReference>
<sequence>MKHIANKITTAGLGLLLVGCTGQELPDDGRGVVSLQPHFLTGTTDTRSLVNGTASATGNGNIHQVNLYVTKKADNAIYPGITNGTVNGLSQFTYDGTAWTGNPTVNLHNEEARIYAYYPVNVNPTHVAGADTHTIPVTGITATQTFNGANTWVCNVTDYLYGSTKQDADEQIIASNQSFEPAIWLRHALAQVVFKMQSASGRPVDAYDYIKKITMKTTGSPSFLTGSGTMQLKDGVMSLNGGDIKELTFTPSANPVQCGANSQSKVVAYGLVAPLSSALSNVTLTIDLGDKSSDTNKRILSVKNAGFNVQWLKGKRYVYNLTLTNREIVVNEIKITPWTDENGTGDLRPDGF</sequence>
<gene>
    <name evidence="1" type="ORF">HMPREF1536_04191</name>
</gene>
<reference evidence="1 2" key="1">
    <citation type="submission" date="2013-04" db="EMBL/GenBank/DDBJ databases">
        <title>The Genome Sequence of Parabacteroides gordonii DSM 23371.</title>
        <authorList>
            <consortium name="The Broad Institute Genomics Platform"/>
            <person name="Earl A."/>
            <person name="Ward D."/>
            <person name="Feldgarden M."/>
            <person name="Gevers D."/>
            <person name="Martens E."/>
            <person name="Sakamoto M."/>
            <person name="Benno Y."/>
            <person name="Suzuki N."/>
            <person name="Matsunaga N."/>
            <person name="Koshihara K."/>
            <person name="Seki M."/>
            <person name="Komiya H."/>
            <person name="Walker B."/>
            <person name="Young S."/>
            <person name="Zeng Q."/>
            <person name="Gargeya S."/>
            <person name="Fitzgerald M."/>
            <person name="Haas B."/>
            <person name="Abouelleil A."/>
            <person name="Allen A.W."/>
            <person name="Alvarado L."/>
            <person name="Arachchi H.M."/>
            <person name="Berlin A.M."/>
            <person name="Chapman S.B."/>
            <person name="Gainer-Dewar J."/>
            <person name="Goldberg J."/>
            <person name="Griggs A."/>
            <person name="Gujja S."/>
            <person name="Hansen M."/>
            <person name="Howarth C."/>
            <person name="Imamovic A."/>
            <person name="Ireland A."/>
            <person name="Larimer J."/>
            <person name="McCowan C."/>
            <person name="Murphy C."/>
            <person name="Pearson M."/>
            <person name="Poon T.W."/>
            <person name="Priest M."/>
            <person name="Roberts A."/>
            <person name="Saif S."/>
            <person name="Shea T."/>
            <person name="Sisk P."/>
            <person name="Sykes S."/>
            <person name="Wortman J."/>
            <person name="Nusbaum C."/>
            <person name="Birren B."/>
        </authorList>
    </citation>
    <scope>NUCLEOTIDE SEQUENCE [LARGE SCALE GENOMIC DNA]</scope>
    <source>
        <strain evidence="1 2">MS-1</strain>
    </source>
</reference>
<evidence type="ECO:0000313" key="2">
    <source>
        <dbReference type="Proteomes" id="UP000033035"/>
    </source>
</evidence>
<dbReference type="Pfam" id="PF13149">
    <property type="entry name" value="Mfa_like_1"/>
    <property type="match status" value="1"/>
</dbReference>
<dbReference type="PATRIC" id="fig|1203610.3.peg.4265"/>
<dbReference type="CDD" id="cd13121">
    <property type="entry name" value="BF2867_like_C"/>
    <property type="match status" value="1"/>
</dbReference>
<accession>A0A0F5IZN6</accession>
<dbReference type="RefSeq" id="WP_028729288.1">
    <property type="nucleotide sequence ID" value="NZ_KE386763.1"/>
</dbReference>
<protein>
    <recommendedName>
        <fullName evidence="3">Fimbrillin family protein</fullName>
    </recommendedName>
</protein>
<comment type="caution">
    <text evidence="1">The sequence shown here is derived from an EMBL/GenBank/DDBJ whole genome shotgun (WGS) entry which is preliminary data.</text>
</comment>
<dbReference type="EMBL" id="AQHW01000020">
    <property type="protein sequence ID" value="KKB50652.1"/>
    <property type="molecule type" value="Genomic_DNA"/>
</dbReference>
<evidence type="ECO:0000313" key="1">
    <source>
        <dbReference type="EMBL" id="KKB50652.1"/>
    </source>
</evidence>
<dbReference type="Proteomes" id="UP000033035">
    <property type="component" value="Unassembled WGS sequence"/>
</dbReference>
<dbReference type="CDD" id="cd13120">
    <property type="entry name" value="BF2867_like_N"/>
    <property type="match status" value="1"/>
</dbReference>
<dbReference type="PROSITE" id="PS51257">
    <property type="entry name" value="PROKAR_LIPOPROTEIN"/>
    <property type="match status" value="1"/>
</dbReference>